<dbReference type="Pfam" id="PF24867">
    <property type="entry name" value="DUF7733"/>
    <property type="match status" value="2"/>
</dbReference>
<keyword evidence="2" id="KW-0812">Transmembrane</keyword>
<accession>A0AAN9MQK4</accession>
<feature type="transmembrane region" description="Helical" evidence="2">
    <location>
        <begin position="144"/>
        <end position="169"/>
    </location>
</feature>
<evidence type="ECO:0000256" key="2">
    <source>
        <dbReference type="SAM" id="Phobius"/>
    </source>
</evidence>
<keyword evidence="5" id="KW-1185">Reference proteome</keyword>
<dbReference type="PANTHER" id="PTHR33829">
    <property type="entry name" value="OSJNBA0044M19.10 PROTEIN"/>
    <property type="match status" value="1"/>
</dbReference>
<reference evidence="4 5" key="1">
    <citation type="submission" date="2024-01" db="EMBL/GenBank/DDBJ databases">
        <title>The genomes of 5 underutilized Papilionoideae crops provide insights into root nodulation and disease resistanc.</title>
        <authorList>
            <person name="Jiang F."/>
        </authorList>
    </citation>
    <scope>NUCLEOTIDE SEQUENCE [LARGE SCALE GENOMIC DNA]</scope>
    <source>
        <strain evidence="4">LVBAO_FW01</strain>
        <tissue evidence="4">Leaves</tissue>
    </source>
</reference>
<evidence type="ECO:0000259" key="3">
    <source>
        <dbReference type="Pfam" id="PF24867"/>
    </source>
</evidence>
<feature type="transmembrane region" description="Helical" evidence="2">
    <location>
        <begin position="41"/>
        <end position="69"/>
    </location>
</feature>
<evidence type="ECO:0000313" key="4">
    <source>
        <dbReference type="EMBL" id="KAK7358786.1"/>
    </source>
</evidence>
<protein>
    <recommendedName>
        <fullName evidence="3">DUF7733 domain-containing protein</fullName>
    </recommendedName>
</protein>
<dbReference type="EMBL" id="JAYMYQ010000001">
    <property type="protein sequence ID" value="KAK7358786.1"/>
    <property type="molecule type" value="Genomic_DNA"/>
</dbReference>
<dbReference type="InterPro" id="IPR056635">
    <property type="entry name" value="DUF7733"/>
</dbReference>
<keyword evidence="2" id="KW-1133">Transmembrane helix</keyword>
<proteinExistence type="predicted"/>
<feature type="domain" description="DUF7733" evidence="3">
    <location>
        <begin position="35"/>
        <end position="81"/>
    </location>
</feature>
<dbReference type="Proteomes" id="UP001367508">
    <property type="component" value="Unassembled WGS sequence"/>
</dbReference>
<sequence>MSGVSLAMAGGMKAKKKERMNEEEHGSMSLMGSLRVIEVQLVAFVLVFSASGLVPIIDLIYSLLVSMYLMGLARFPFPSNGCGVQQILEASKNVISSFSLFSPPVRVLVPLMYTVRRIFVDIDWIHNVWVNDTFPPDAHLKDKAWFWFGRVLAVGNLVYFSINLFGFLIPRLLPRAFERYFKEKGEIYAKVAEDNRYVVNNKSYPLEKKSE</sequence>
<gene>
    <name evidence="4" type="ORF">VNO77_00725</name>
</gene>
<dbReference type="PANTHER" id="PTHR33829:SF3">
    <property type="entry name" value="PROTEIN, PUTATIVE-RELATED"/>
    <property type="match status" value="1"/>
</dbReference>
<comment type="caution">
    <text evidence="4">The sequence shown here is derived from an EMBL/GenBank/DDBJ whole genome shotgun (WGS) entry which is preliminary data.</text>
</comment>
<dbReference type="AlphaFoldDB" id="A0AAN9MQK4"/>
<evidence type="ECO:0000256" key="1">
    <source>
        <dbReference type="SAM" id="MobiDB-lite"/>
    </source>
</evidence>
<feature type="domain" description="DUF7733" evidence="3">
    <location>
        <begin position="91"/>
        <end position="181"/>
    </location>
</feature>
<name>A0AAN9MQK4_CANGL</name>
<organism evidence="4 5">
    <name type="scientific">Canavalia gladiata</name>
    <name type="common">Sword bean</name>
    <name type="synonym">Dolichos gladiatus</name>
    <dbReference type="NCBI Taxonomy" id="3824"/>
    <lineage>
        <taxon>Eukaryota</taxon>
        <taxon>Viridiplantae</taxon>
        <taxon>Streptophyta</taxon>
        <taxon>Embryophyta</taxon>
        <taxon>Tracheophyta</taxon>
        <taxon>Spermatophyta</taxon>
        <taxon>Magnoliopsida</taxon>
        <taxon>eudicotyledons</taxon>
        <taxon>Gunneridae</taxon>
        <taxon>Pentapetalae</taxon>
        <taxon>rosids</taxon>
        <taxon>fabids</taxon>
        <taxon>Fabales</taxon>
        <taxon>Fabaceae</taxon>
        <taxon>Papilionoideae</taxon>
        <taxon>50 kb inversion clade</taxon>
        <taxon>NPAAA clade</taxon>
        <taxon>indigoferoid/millettioid clade</taxon>
        <taxon>Phaseoleae</taxon>
        <taxon>Canavalia</taxon>
    </lineage>
</organism>
<evidence type="ECO:0000313" key="5">
    <source>
        <dbReference type="Proteomes" id="UP001367508"/>
    </source>
</evidence>
<keyword evidence="2" id="KW-0472">Membrane</keyword>
<feature type="region of interest" description="Disordered" evidence="1">
    <location>
        <begin position="1"/>
        <end position="22"/>
    </location>
</feature>